<comment type="subunit">
    <text evidence="6">Heterodimer of SAE1 and UBA2/SAE2. The heterodimer corresponds to the two domains that are encoded on a single polypeptide chain in ubiquitin-activating enzyme E1. Interacts with UBE2I.</text>
</comment>
<keyword evidence="4" id="KW-0833">Ubl conjugation pathway</keyword>
<dbReference type="GO" id="GO:0031510">
    <property type="term" value="C:SUMO activating enzyme complex"/>
    <property type="evidence" value="ECO:0007669"/>
    <property type="project" value="TreeGrafter"/>
</dbReference>
<comment type="similarity">
    <text evidence="3">Belongs to the ubiquitin-activating E1 family.</text>
</comment>
<organism evidence="10">
    <name type="scientific">Scylla olivacea</name>
    <name type="common">Orange mud crab</name>
    <name type="synonym">Cancer olivacea</name>
    <dbReference type="NCBI Taxonomy" id="85551"/>
    <lineage>
        <taxon>Eukaryota</taxon>
        <taxon>Metazoa</taxon>
        <taxon>Ecdysozoa</taxon>
        <taxon>Arthropoda</taxon>
        <taxon>Crustacea</taxon>
        <taxon>Multicrustacea</taxon>
        <taxon>Malacostraca</taxon>
        <taxon>Eumalacostraca</taxon>
        <taxon>Eucarida</taxon>
        <taxon>Decapoda</taxon>
        <taxon>Pleocyemata</taxon>
        <taxon>Brachyura</taxon>
        <taxon>Eubrachyura</taxon>
        <taxon>Portunoidea</taxon>
        <taxon>Portunidae</taxon>
        <taxon>Portuninae</taxon>
        <taxon>Scylla</taxon>
    </lineage>
</organism>
<evidence type="ECO:0000256" key="4">
    <source>
        <dbReference type="ARBA" id="ARBA00022786"/>
    </source>
</evidence>
<dbReference type="PRINTS" id="PR01849">
    <property type="entry name" value="UBIQUITINACT"/>
</dbReference>
<dbReference type="FunFam" id="3.40.50.720:FF:000744">
    <property type="entry name" value="Smt3 activating enzyme 1"/>
    <property type="match status" value="1"/>
</dbReference>
<evidence type="ECO:0000256" key="7">
    <source>
        <dbReference type="ARBA" id="ARBA00044187"/>
    </source>
</evidence>
<comment type="pathway">
    <text evidence="2">Protein modification; protein sumoylation.</text>
</comment>
<dbReference type="GO" id="GO:0016925">
    <property type="term" value="P:protein sumoylation"/>
    <property type="evidence" value="ECO:0007669"/>
    <property type="project" value="TreeGrafter"/>
</dbReference>
<dbReference type="PANTHER" id="PTHR10953:SF162">
    <property type="entry name" value="SUMO-ACTIVATING ENZYME SUBUNIT 1"/>
    <property type="match status" value="1"/>
</dbReference>
<name>A0A0P4WAE0_SCYOL</name>
<dbReference type="InterPro" id="IPR035985">
    <property type="entry name" value="Ubiquitin-activating_enz"/>
</dbReference>
<dbReference type="CDD" id="cd01492">
    <property type="entry name" value="Aos1_SUMO"/>
    <property type="match status" value="1"/>
</dbReference>
<accession>A0A0P4WAE0</accession>
<evidence type="ECO:0000256" key="6">
    <source>
        <dbReference type="ARBA" id="ARBA00026003"/>
    </source>
</evidence>
<evidence type="ECO:0000313" key="10">
    <source>
        <dbReference type="EMBL" id="JAI65401.1"/>
    </source>
</evidence>
<comment type="subcellular location">
    <subcellularLocation>
        <location evidence="1">Nucleus</location>
    </subcellularLocation>
</comment>
<dbReference type="InterPro" id="IPR000011">
    <property type="entry name" value="UBQ/SUMO-activ_enz_E1-like"/>
</dbReference>
<evidence type="ECO:0000256" key="8">
    <source>
        <dbReference type="ARBA" id="ARBA00044354"/>
    </source>
</evidence>
<feature type="domain" description="THIF-type NAD/FAD binding fold" evidence="9">
    <location>
        <begin position="27"/>
        <end position="334"/>
    </location>
</feature>
<evidence type="ECO:0000256" key="1">
    <source>
        <dbReference type="ARBA" id="ARBA00004123"/>
    </source>
</evidence>
<keyword evidence="5" id="KW-0539">Nucleus</keyword>
<dbReference type="InterPro" id="IPR045886">
    <property type="entry name" value="ThiF/MoeB/HesA"/>
</dbReference>
<dbReference type="SUPFAM" id="SSF69572">
    <property type="entry name" value="Activating enzymes of the ubiquitin-like proteins"/>
    <property type="match status" value="1"/>
</dbReference>
<dbReference type="GO" id="GO:0019948">
    <property type="term" value="F:SUMO activating enzyme activity"/>
    <property type="evidence" value="ECO:0007669"/>
    <property type="project" value="TreeGrafter"/>
</dbReference>
<dbReference type="Pfam" id="PF00899">
    <property type="entry name" value="ThiF"/>
    <property type="match status" value="1"/>
</dbReference>
<sequence length="345" mass="38981">MNNLRESPLKMKNMNIENITEDEAALYDRQIRLWGLDAQKRLRAARVLLAGVCGLGAEVAKNLVLSGVKSLVLLDHRNVTEVEIHSNFLAPHDSVGKNIAEASQERTQILNPMVQVTADSSNIVDKTTEFFTQFDVVCVTRCRQDELIRINDICRQNKIIFFAGDVFGMFGYMFADLQEHQYVEEVKERKPVEHNGKKQIVEETKVVKQTENFVPLSQALDIDWTSKKYSGQMRRISPAYFIMQIIMEFISLHGRNPDRSHQEEDEMELLTIKNALLEKLNVPAEKVSNQFAGIVFGQLSPVCAIVGGVLAQEIIKAVSQKDLPHNNFFFFSTLDGAGVVECIGH</sequence>
<proteinExistence type="inferred from homology"/>
<reference evidence="10" key="1">
    <citation type="submission" date="2015-09" db="EMBL/GenBank/DDBJ databases">
        <title>Scylla olivacea transcriptome.</title>
        <authorList>
            <person name="Ikhwanuddin M."/>
        </authorList>
    </citation>
    <scope>NUCLEOTIDE SEQUENCE</scope>
</reference>
<dbReference type="AlphaFoldDB" id="A0A0P4WAE0"/>
<dbReference type="PANTHER" id="PTHR10953">
    <property type="entry name" value="UBIQUITIN-ACTIVATING ENZYME E1"/>
    <property type="match status" value="1"/>
</dbReference>
<dbReference type="InterPro" id="IPR000594">
    <property type="entry name" value="ThiF_NAD_FAD-bd"/>
</dbReference>
<evidence type="ECO:0000256" key="3">
    <source>
        <dbReference type="ARBA" id="ARBA00005673"/>
    </source>
</evidence>
<dbReference type="GO" id="GO:0005737">
    <property type="term" value="C:cytoplasm"/>
    <property type="evidence" value="ECO:0007669"/>
    <property type="project" value="TreeGrafter"/>
</dbReference>
<evidence type="ECO:0000256" key="2">
    <source>
        <dbReference type="ARBA" id="ARBA00004718"/>
    </source>
</evidence>
<dbReference type="EMBL" id="GDRN01060252">
    <property type="protein sequence ID" value="JAI65401.1"/>
    <property type="molecule type" value="Transcribed_RNA"/>
</dbReference>
<evidence type="ECO:0000259" key="9">
    <source>
        <dbReference type="Pfam" id="PF00899"/>
    </source>
</evidence>
<evidence type="ECO:0000256" key="5">
    <source>
        <dbReference type="ARBA" id="ARBA00023242"/>
    </source>
</evidence>
<protein>
    <recommendedName>
        <fullName evidence="7">SUMO-activating enzyme subunit 1</fullName>
    </recommendedName>
    <alternativeName>
        <fullName evidence="8">Ubiquitin-like 1-activating enzyme E1A</fullName>
    </alternativeName>
</protein>
<dbReference type="Gene3D" id="3.40.50.720">
    <property type="entry name" value="NAD(P)-binding Rossmann-like Domain"/>
    <property type="match status" value="1"/>
</dbReference>